<feature type="compositionally biased region" description="Low complexity" evidence="1">
    <location>
        <begin position="335"/>
        <end position="344"/>
    </location>
</feature>
<accession>A0A1J7GVH4</accession>
<dbReference type="PANTHER" id="PTHR33737:SF2">
    <property type="entry name" value="OS12G0102700 PROTEIN"/>
    <property type="match status" value="1"/>
</dbReference>
<dbReference type="AlphaFoldDB" id="A0A1J7GVH4"/>
<dbReference type="OMA" id="ESESWVM"/>
<feature type="region of interest" description="Disordered" evidence="1">
    <location>
        <begin position="52"/>
        <end position="78"/>
    </location>
</feature>
<name>A0A1J7GVH4_LUPAN</name>
<feature type="region of interest" description="Disordered" evidence="1">
    <location>
        <begin position="453"/>
        <end position="567"/>
    </location>
</feature>
<dbReference type="EMBL" id="CM007379">
    <property type="protein sequence ID" value="OIV92138.1"/>
    <property type="molecule type" value="Genomic_DNA"/>
</dbReference>
<feature type="compositionally biased region" description="Polar residues" evidence="1">
    <location>
        <begin position="313"/>
        <end position="322"/>
    </location>
</feature>
<protein>
    <submittedName>
        <fullName evidence="2">Uncharacterized protein</fullName>
    </submittedName>
</protein>
<feature type="compositionally biased region" description="Basic and acidic residues" evidence="1">
    <location>
        <begin position="52"/>
        <end position="65"/>
    </location>
</feature>
<dbReference type="STRING" id="3871.A0A1J7GVH4"/>
<keyword evidence="3" id="KW-1185">Reference proteome</keyword>
<evidence type="ECO:0000256" key="1">
    <source>
        <dbReference type="SAM" id="MobiDB-lite"/>
    </source>
</evidence>
<feature type="compositionally biased region" description="Basic and acidic residues" evidence="1">
    <location>
        <begin position="291"/>
        <end position="309"/>
    </location>
</feature>
<feature type="region of interest" description="Disordered" evidence="1">
    <location>
        <begin position="225"/>
        <end position="359"/>
    </location>
</feature>
<dbReference type="InterPro" id="IPR045882">
    <property type="entry name" value="GPT1/2"/>
</dbReference>
<gene>
    <name evidence="2" type="ORF">TanjilG_18710</name>
</gene>
<proteinExistence type="predicted"/>
<feature type="compositionally biased region" description="Polar residues" evidence="1">
    <location>
        <begin position="345"/>
        <end position="359"/>
    </location>
</feature>
<dbReference type="Proteomes" id="UP000188354">
    <property type="component" value="Chromosome LG19"/>
</dbReference>
<organism evidence="2 3">
    <name type="scientific">Lupinus angustifolius</name>
    <name type="common">Narrow-leaved blue lupine</name>
    <dbReference type="NCBI Taxonomy" id="3871"/>
    <lineage>
        <taxon>Eukaryota</taxon>
        <taxon>Viridiplantae</taxon>
        <taxon>Streptophyta</taxon>
        <taxon>Embryophyta</taxon>
        <taxon>Tracheophyta</taxon>
        <taxon>Spermatophyta</taxon>
        <taxon>Magnoliopsida</taxon>
        <taxon>eudicotyledons</taxon>
        <taxon>Gunneridae</taxon>
        <taxon>Pentapetalae</taxon>
        <taxon>rosids</taxon>
        <taxon>fabids</taxon>
        <taxon>Fabales</taxon>
        <taxon>Fabaceae</taxon>
        <taxon>Papilionoideae</taxon>
        <taxon>50 kb inversion clade</taxon>
        <taxon>genistoids sensu lato</taxon>
        <taxon>core genistoids</taxon>
        <taxon>Genisteae</taxon>
        <taxon>Lupinus</taxon>
    </lineage>
</organism>
<evidence type="ECO:0000313" key="3">
    <source>
        <dbReference type="Proteomes" id="UP000188354"/>
    </source>
</evidence>
<dbReference type="GO" id="GO:0008017">
    <property type="term" value="F:microtubule binding"/>
    <property type="evidence" value="ECO:0007669"/>
    <property type="project" value="InterPro"/>
</dbReference>
<feature type="compositionally biased region" description="Basic and acidic residues" evidence="1">
    <location>
        <begin position="557"/>
        <end position="566"/>
    </location>
</feature>
<dbReference type="PANTHER" id="PTHR33737">
    <property type="entry name" value="OS05G0121800 PROTEIN"/>
    <property type="match status" value="1"/>
</dbReference>
<dbReference type="Gramene" id="OIV92138">
    <property type="protein sequence ID" value="OIV92138"/>
    <property type="gene ID" value="TanjilG_18710"/>
</dbReference>
<sequence length="713" mass="77289">MNDTAALQNRRLSIIDFSSEDDSLLLPNSTLSENEDHADILYTPNSKKFEDATTKLEQWEREPNSNEKLTSQTENPKKNTKCNLRKSLAWDSAFFTSAGFLDAKELSSIIEGAEKDEKHETEDDLYRSCESISTLGSDSLTLDESVEGDLFEDIRASIQKSSKKSNLSSEYSKVPTGISRLQIDDSSKKVGMASRNKLFDVGAYLRPRSNPMAEALIINYGQMKAPASKHPTPSPEVQGLGKMTKRTPIFPQLPQAVASRRESSISRQPKVAGKSSSSPSPSSVISAKRVLIGDKHDKNEKDKAKRMIGDRASSMSKASVTGGSRGNVPKPTLPSRSSSGLSVSAKNKSTTFTPSANNLPVGNSPFNSIKRKVGAGTLKPPSSISAVRTPSRIASSNKIETGNPSLSRLMSVNKLSSSISPASSVSDWSSESSSSTFMAKHICNSSRTSIDSCSSRKVLSDTEADQGKNYQIPQNDSNLEGQETTVFTSQTASHAPGGPVLPPALKKPSGLRLPSPKIGFFDGVKSSVRTPRGETQPHSVIPRSLPKHRAATPSEGQNKEKLRKLESASSAVSIQNTIFNNQKINDSLNNQETGHYNSQVDCLSKQVALMDINFEIGDKFNGDSLSFSQSDISFHDKSYDLDLPSHKKLLKSSSTPCLSISPTSFDMAASIRTPFAVRDSFCNMDGSIFPESTVSEVKPVNLTVLDIIMKENN</sequence>
<reference evidence="2 3" key="1">
    <citation type="journal article" date="2017" name="Plant Biotechnol. J.">
        <title>A comprehensive draft genome sequence for lupin (Lupinus angustifolius), an emerging health food: insights into plant-microbe interactions and legume evolution.</title>
        <authorList>
            <person name="Hane J.K."/>
            <person name="Ming Y."/>
            <person name="Kamphuis L.G."/>
            <person name="Nelson M.N."/>
            <person name="Garg G."/>
            <person name="Atkins C.A."/>
            <person name="Bayer P.E."/>
            <person name="Bravo A."/>
            <person name="Bringans S."/>
            <person name="Cannon S."/>
            <person name="Edwards D."/>
            <person name="Foley R."/>
            <person name="Gao L.L."/>
            <person name="Harrison M.J."/>
            <person name="Huang W."/>
            <person name="Hurgobin B."/>
            <person name="Li S."/>
            <person name="Liu C.W."/>
            <person name="McGrath A."/>
            <person name="Morahan G."/>
            <person name="Murray J."/>
            <person name="Weller J."/>
            <person name="Jian J."/>
            <person name="Singh K.B."/>
        </authorList>
    </citation>
    <scope>NUCLEOTIDE SEQUENCE [LARGE SCALE GENOMIC DNA]</scope>
    <source>
        <strain evidence="3">cv. Tanjil</strain>
        <tissue evidence="2">Whole plant</tissue>
    </source>
</reference>
<evidence type="ECO:0000313" key="2">
    <source>
        <dbReference type="EMBL" id="OIV92138.1"/>
    </source>
</evidence>
<feature type="compositionally biased region" description="Polar residues" evidence="1">
    <location>
        <begin position="468"/>
        <end position="493"/>
    </location>
</feature>